<dbReference type="AlphaFoldDB" id="A0A941FHK1"/>
<dbReference type="InterPro" id="IPR011990">
    <property type="entry name" value="TPR-like_helical_dom_sf"/>
</dbReference>
<comment type="caution">
    <text evidence="3">The sequence shown here is derived from an EMBL/GenBank/DDBJ whole genome shotgun (WGS) entry which is preliminary data.</text>
</comment>
<dbReference type="PRINTS" id="PR00364">
    <property type="entry name" value="DISEASERSIST"/>
</dbReference>
<dbReference type="Gene3D" id="1.25.40.10">
    <property type="entry name" value="Tetratricopeptide repeat domain"/>
    <property type="match status" value="1"/>
</dbReference>
<accession>A0A941FHK1</accession>
<dbReference type="SMART" id="SM00421">
    <property type="entry name" value="HTH_LUXR"/>
    <property type="match status" value="1"/>
</dbReference>
<sequence length="757" mass="81873">MVSDSRLVTLTGVGGVGKTRLALRVAQQAQRAFRHGTWLVELAPLRTPEPLPLSVCDALGVDPFQSPPLDVLVDHLRDRQLLLVLDNCEQLQDACSALVESLLRACPDVRVLATTRHRLGVPGEHTFQVPPLAHPDPDQPVSPRALPSYESVVLFADRAAAVLNDFVITADNAAEVAALCSRLDGIPLALELAAVRLRSLSLTELVERLDDRFQLLTSGSRTALPRQQTLRALIDWSFDLCTDAERALWARLSVFAGEFDVDAAQEVCADDHVVPQERILDLLACLVDKSVLTCDHRGPRARYRMLETIRQYGEERLAADGDAVSLRLRHRDHYLRLAKESGRHWFTPTAGEWLARLHTDDGNLHAALQFCLSQPGEAATGLVLAAELGTYWEGSGSVVAGRNWLDRLLARSPERGEARARGLAAAGWLAVLQGDPEAATALLDECEAMVPDLGDLEIPAQVALFRGMAAMCSGDLPLAMGLLKEALARHRELGNPYLESMALFRLALAASAMGDSKRAVAWSEECRSLCEAHGESWSRAYALWVLAVERMRCGEDAAATELAEQSLRDVHHLGDRLGVALGLELLAWIAVTDGRAERAAVLFGQADAMWQASSAPLAGFGLLRGFHDGGAATARKVLGTSAFRRAFEEGARLATAEAVSFALGSAARSGPGGAQADRGSDTKNPLTRRETEVAAMVVHGLTNREIAAALVIGQRTVESHIEHIMAKLSFTSRAQIAAWATDRGLDRDVSRAAHAAR</sequence>
<evidence type="ECO:0000313" key="4">
    <source>
        <dbReference type="Proteomes" id="UP000682308"/>
    </source>
</evidence>
<name>A0A941FHK1_9ACTN</name>
<dbReference type="PANTHER" id="PTHR47691">
    <property type="entry name" value="REGULATOR-RELATED"/>
    <property type="match status" value="1"/>
</dbReference>
<keyword evidence="4" id="KW-1185">Reference proteome</keyword>
<dbReference type="Gene3D" id="3.40.50.300">
    <property type="entry name" value="P-loop containing nucleotide triphosphate hydrolases"/>
    <property type="match status" value="1"/>
</dbReference>
<dbReference type="Pfam" id="PF13401">
    <property type="entry name" value="AAA_22"/>
    <property type="match status" value="1"/>
</dbReference>
<dbReference type="Pfam" id="PF00196">
    <property type="entry name" value="GerE"/>
    <property type="match status" value="1"/>
</dbReference>
<evidence type="ECO:0000259" key="2">
    <source>
        <dbReference type="PROSITE" id="PS50043"/>
    </source>
</evidence>
<dbReference type="InterPro" id="IPR036388">
    <property type="entry name" value="WH-like_DNA-bd_sf"/>
</dbReference>
<dbReference type="PANTHER" id="PTHR47691:SF3">
    <property type="entry name" value="HTH-TYPE TRANSCRIPTIONAL REGULATOR RV0890C-RELATED"/>
    <property type="match status" value="1"/>
</dbReference>
<dbReference type="PROSITE" id="PS50043">
    <property type="entry name" value="HTH_LUXR_2"/>
    <property type="match status" value="1"/>
</dbReference>
<dbReference type="PRINTS" id="PR00038">
    <property type="entry name" value="HTHLUXR"/>
</dbReference>
<reference evidence="3 4" key="1">
    <citation type="submission" date="2021-04" db="EMBL/GenBank/DDBJ databases">
        <title>Characterization of the biosynthetic gene cluster of new lipopeptides with antitumor activity in the genome of the marine Streptomyces PHM034.</title>
        <authorList>
            <person name="Ceniceros A."/>
            <person name="Canedo L."/>
            <person name="Mendez C."/>
            <person name="Olano C."/>
            <person name="Schleissner C."/>
            <person name="Cuevas C."/>
            <person name="De La Calle F."/>
            <person name="Salas J.A."/>
        </authorList>
    </citation>
    <scope>NUCLEOTIDE SEQUENCE [LARGE SCALE GENOMIC DNA]</scope>
    <source>
        <strain evidence="3 4">PHM034</strain>
    </source>
</reference>
<organism evidence="3 4">
    <name type="scientific">Streptomyces tuirus</name>
    <dbReference type="NCBI Taxonomy" id="68278"/>
    <lineage>
        <taxon>Bacteria</taxon>
        <taxon>Bacillati</taxon>
        <taxon>Actinomycetota</taxon>
        <taxon>Actinomycetes</taxon>
        <taxon>Kitasatosporales</taxon>
        <taxon>Streptomycetaceae</taxon>
        <taxon>Streptomyces</taxon>
    </lineage>
</organism>
<dbReference type="CDD" id="cd06170">
    <property type="entry name" value="LuxR_C_like"/>
    <property type="match status" value="1"/>
</dbReference>
<dbReference type="InterPro" id="IPR027417">
    <property type="entry name" value="P-loop_NTPase"/>
</dbReference>
<dbReference type="InterPro" id="IPR049945">
    <property type="entry name" value="AAA_22"/>
</dbReference>
<evidence type="ECO:0000256" key="1">
    <source>
        <dbReference type="SAM" id="MobiDB-lite"/>
    </source>
</evidence>
<dbReference type="SUPFAM" id="SSF48452">
    <property type="entry name" value="TPR-like"/>
    <property type="match status" value="1"/>
</dbReference>
<dbReference type="PROSITE" id="PS00622">
    <property type="entry name" value="HTH_LUXR_1"/>
    <property type="match status" value="1"/>
</dbReference>
<protein>
    <submittedName>
        <fullName evidence="3">AAA family ATPase</fullName>
    </submittedName>
</protein>
<dbReference type="InterPro" id="IPR058852">
    <property type="entry name" value="HTH_77"/>
</dbReference>
<feature type="region of interest" description="Disordered" evidence="1">
    <location>
        <begin position="666"/>
        <end position="689"/>
    </location>
</feature>
<dbReference type="EMBL" id="JAGTPG010000002">
    <property type="protein sequence ID" value="MBR8640431.1"/>
    <property type="molecule type" value="Genomic_DNA"/>
</dbReference>
<dbReference type="SUPFAM" id="SSF52540">
    <property type="entry name" value="P-loop containing nucleoside triphosphate hydrolases"/>
    <property type="match status" value="1"/>
</dbReference>
<dbReference type="InterPro" id="IPR000792">
    <property type="entry name" value="Tscrpt_reg_LuxR_C"/>
</dbReference>
<dbReference type="Proteomes" id="UP000682308">
    <property type="component" value="Unassembled WGS sequence"/>
</dbReference>
<feature type="domain" description="HTH luxR-type" evidence="2">
    <location>
        <begin position="679"/>
        <end position="744"/>
    </location>
</feature>
<dbReference type="SUPFAM" id="SSF46894">
    <property type="entry name" value="C-terminal effector domain of the bipartite response regulators"/>
    <property type="match status" value="1"/>
</dbReference>
<evidence type="ECO:0000313" key="3">
    <source>
        <dbReference type="EMBL" id="MBR8640431.1"/>
    </source>
</evidence>
<dbReference type="Gene3D" id="1.10.10.10">
    <property type="entry name" value="Winged helix-like DNA-binding domain superfamily/Winged helix DNA-binding domain"/>
    <property type="match status" value="1"/>
</dbReference>
<dbReference type="Pfam" id="PF25872">
    <property type="entry name" value="HTH_77"/>
    <property type="match status" value="1"/>
</dbReference>
<dbReference type="GO" id="GO:0003677">
    <property type="term" value="F:DNA binding"/>
    <property type="evidence" value="ECO:0007669"/>
    <property type="project" value="InterPro"/>
</dbReference>
<dbReference type="InterPro" id="IPR016032">
    <property type="entry name" value="Sig_transdc_resp-reg_C-effctor"/>
</dbReference>
<dbReference type="GO" id="GO:0006355">
    <property type="term" value="P:regulation of DNA-templated transcription"/>
    <property type="evidence" value="ECO:0007669"/>
    <property type="project" value="InterPro"/>
</dbReference>
<proteinExistence type="predicted"/>
<gene>
    <name evidence="3" type="ORF">KEF29_16845</name>
</gene>
<dbReference type="GO" id="GO:0016887">
    <property type="term" value="F:ATP hydrolysis activity"/>
    <property type="evidence" value="ECO:0007669"/>
    <property type="project" value="InterPro"/>
</dbReference>